<accession>A0A2R4A3K3</accession>
<keyword evidence="1" id="KW-0472">Membrane</keyword>
<name>A0A2R4A3K3_9STRA</name>
<protein>
    <submittedName>
        <fullName evidence="2">Uncharacterized protein</fullName>
    </submittedName>
</protein>
<keyword evidence="1" id="KW-0812">Transmembrane</keyword>
<organism evidence="2">
    <name type="scientific">Surirella sp</name>
    <dbReference type="NCBI Taxonomy" id="1526603"/>
    <lineage>
        <taxon>Eukaryota</taxon>
        <taxon>Sar</taxon>
        <taxon>Stramenopiles</taxon>
        <taxon>Ochrophyta</taxon>
        <taxon>Bacillariophyta</taxon>
        <taxon>Bacillariophyceae</taxon>
        <taxon>Bacillariophycidae</taxon>
        <taxon>Surirellales</taxon>
        <taxon>Surirellaceae</taxon>
        <taxon>Surirella</taxon>
    </lineage>
</organism>
<evidence type="ECO:0000313" key="2">
    <source>
        <dbReference type="EMBL" id="AVR57646.1"/>
    </source>
</evidence>
<dbReference type="AlphaFoldDB" id="A0A2R4A3K3"/>
<evidence type="ECO:0000256" key="1">
    <source>
        <dbReference type="SAM" id="Phobius"/>
    </source>
</evidence>
<reference evidence="2" key="1">
    <citation type="submission" date="2017-09" db="EMBL/GenBank/DDBJ databases">
        <title>Comparative analysis of the mitochondrial genomes of 6 newly sequenced diatoms reveals group II introns in the barcoding region of cox1.</title>
        <authorList>
            <person name="Keepers K.G."/>
            <person name="Pogoda C.S."/>
            <person name="Kane N.C."/>
            <person name="Hamsher S.E."/>
            <person name="Stepanek J.G."/>
            <person name="Kociolek J.P."/>
        </authorList>
    </citation>
    <scope>NUCLEOTIDE SEQUENCE</scope>
</reference>
<gene>
    <name evidence="2" type="primary">orf3</name>
</gene>
<keyword evidence="2" id="KW-0496">Mitochondrion</keyword>
<dbReference type="EMBL" id="MF997423">
    <property type="protein sequence ID" value="AVR57646.1"/>
    <property type="molecule type" value="Genomic_DNA"/>
</dbReference>
<feature type="transmembrane region" description="Helical" evidence="1">
    <location>
        <begin position="6"/>
        <end position="25"/>
    </location>
</feature>
<proteinExistence type="predicted"/>
<sequence length="173" mass="20376">MITLKIIKILISPIFVVFLILFLTINYIKRAFFNLNISFITAQNLVFLFYKVLPKFLDIPGFLSAIFLKFTDPSSYKFLGPTGLGFAVFNSSRILFKEQNDIRYRIMVPLFIGLTFFFLFKLYFIKSYLVTLLRTVLLCYHLSRKIKVKTLINVILLRTKWSFELEPEASLWV</sequence>
<feature type="transmembrane region" description="Helical" evidence="1">
    <location>
        <begin position="108"/>
        <end position="125"/>
    </location>
</feature>
<geneLocation type="mitochondrion" evidence="2"/>
<keyword evidence="1" id="KW-1133">Transmembrane helix</keyword>